<dbReference type="AlphaFoldDB" id="A0AAV9HFP2"/>
<reference evidence="1" key="1">
    <citation type="journal article" date="2023" name="Mol. Phylogenet. Evol.">
        <title>Genome-scale phylogeny and comparative genomics of the fungal order Sordariales.</title>
        <authorList>
            <person name="Hensen N."/>
            <person name="Bonometti L."/>
            <person name="Westerberg I."/>
            <person name="Brannstrom I.O."/>
            <person name="Guillou S."/>
            <person name="Cros-Aarteil S."/>
            <person name="Calhoun S."/>
            <person name="Haridas S."/>
            <person name="Kuo A."/>
            <person name="Mondo S."/>
            <person name="Pangilinan J."/>
            <person name="Riley R."/>
            <person name="LaButti K."/>
            <person name="Andreopoulos B."/>
            <person name="Lipzen A."/>
            <person name="Chen C."/>
            <person name="Yan M."/>
            <person name="Daum C."/>
            <person name="Ng V."/>
            <person name="Clum A."/>
            <person name="Steindorff A."/>
            <person name="Ohm R.A."/>
            <person name="Martin F."/>
            <person name="Silar P."/>
            <person name="Natvig D.O."/>
            <person name="Lalanne C."/>
            <person name="Gautier V."/>
            <person name="Ament-Velasquez S.L."/>
            <person name="Kruys A."/>
            <person name="Hutchinson M.I."/>
            <person name="Powell A.J."/>
            <person name="Barry K."/>
            <person name="Miller A.N."/>
            <person name="Grigoriev I.V."/>
            <person name="Debuchy R."/>
            <person name="Gladieux P."/>
            <person name="Hiltunen Thoren M."/>
            <person name="Johannesson H."/>
        </authorList>
    </citation>
    <scope>NUCLEOTIDE SEQUENCE</scope>
    <source>
        <strain evidence="1">PSN324</strain>
    </source>
</reference>
<protein>
    <submittedName>
        <fullName evidence="1">Uncharacterized protein</fullName>
    </submittedName>
</protein>
<keyword evidence="2" id="KW-1185">Reference proteome</keyword>
<sequence>MLGLWEEQLALHLYWNIGQSLMNPRRIPCTTVPVPSDFPSWSWLSVVPNHTNGCNFSRPLDFGHSGLTESVRLVEFLASWEGPAYTSRLRHSRLRVSALTKHATITTVPGGNKCRRMPRCHWDRNGVPSLGAGWECFLQYEYPPNTRLSVLLLQLYQTASTYPGMSLSGDIFDRFLILMEDGASGFADRYYRIGVGRAVTADDQEPVFLNSERGIIELV</sequence>
<reference evidence="1" key="2">
    <citation type="submission" date="2023-06" db="EMBL/GenBank/DDBJ databases">
        <authorList>
            <consortium name="Lawrence Berkeley National Laboratory"/>
            <person name="Mondo S.J."/>
            <person name="Hensen N."/>
            <person name="Bonometti L."/>
            <person name="Westerberg I."/>
            <person name="Brannstrom I.O."/>
            <person name="Guillou S."/>
            <person name="Cros-Aarteil S."/>
            <person name="Calhoun S."/>
            <person name="Haridas S."/>
            <person name="Kuo A."/>
            <person name="Pangilinan J."/>
            <person name="Riley R."/>
            <person name="Labutti K."/>
            <person name="Andreopoulos B."/>
            <person name="Lipzen A."/>
            <person name="Chen C."/>
            <person name="Yanf M."/>
            <person name="Daum C."/>
            <person name="Ng V."/>
            <person name="Clum A."/>
            <person name="Steindorff A."/>
            <person name="Ohm R."/>
            <person name="Martin F."/>
            <person name="Silar P."/>
            <person name="Natvig D."/>
            <person name="Lalanne C."/>
            <person name="Gautier V."/>
            <person name="Ament-Velasquez S.L."/>
            <person name="Kruys A."/>
            <person name="Hutchinson M.I."/>
            <person name="Powell A.J."/>
            <person name="Barry K."/>
            <person name="Miller A.N."/>
            <person name="Grigoriev I.V."/>
            <person name="Debuchy R."/>
            <person name="Gladieux P."/>
            <person name="Thoren M.H."/>
            <person name="Johannesson H."/>
        </authorList>
    </citation>
    <scope>NUCLEOTIDE SEQUENCE</scope>
    <source>
        <strain evidence="1">PSN324</strain>
    </source>
</reference>
<dbReference type="EMBL" id="MU865076">
    <property type="protein sequence ID" value="KAK4458257.1"/>
    <property type="molecule type" value="Genomic_DNA"/>
</dbReference>
<evidence type="ECO:0000313" key="1">
    <source>
        <dbReference type="EMBL" id="KAK4458257.1"/>
    </source>
</evidence>
<name>A0AAV9HFP2_9PEZI</name>
<organism evidence="1 2">
    <name type="scientific">Cladorrhinum samala</name>
    <dbReference type="NCBI Taxonomy" id="585594"/>
    <lineage>
        <taxon>Eukaryota</taxon>
        <taxon>Fungi</taxon>
        <taxon>Dikarya</taxon>
        <taxon>Ascomycota</taxon>
        <taxon>Pezizomycotina</taxon>
        <taxon>Sordariomycetes</taxon>
        <taxon>Sordariomycetidae</taxon>
        <taxon>Sordariales</taxon>
        <taxon>Podosporaceae</taxon>
        <taxon>Cladorrhinum</taxon>
    </lineage>
</organism>
<comment type="caution">
    <text evidence="1">The sequence shown here is derived from an EMBL/GenBank/DDBJ whole genome shotgun (WGS) entry which is preliminary data.</text>
</comment>
<accession>A0AAV9HFP2</accession>
<dbReference type="Proteomes" id="UP001321749">
    <property type="component" value="Unassembled WGS sequence"/>
</dbReference>
<proteinExistence type="predicted"/>
<gene>
    <name evidence="1" type="ORF">QBC42DRAFT_300432</name>
</gene>
<evidence type="ECO:0000313" key="2">
    <source>
        <dbReference type="Proteomes" id="UP001321749"/>
    </source>
</evidence>